<dbReference type="InterPro" id="IPR041496">
    <property type="entry name" value="YitH/HolE_GNAT"/>
</dbReference>
<keyword evidence="2" id="KW-0808">Transferase</keyword>
<dbReference type="EMBL" id="CP016428">
    <property type="protein sequence ID" value="ANW01116.1"/>
    <property type="molecule type" value="Genomic_DNA"/>
</dbReference>
<organism evidence="2 3">
    <name type="scientific">Bradyrhizobium icense</name>
    <dbReference type="NCBI Taxonomy" id="1274631"/>
    <lineage>
        <taxon>Bacteria</taxon>
        <taxon>Pseudomonadati</taxon>
        <taxon>Pseudomonadota</taxon>
        <taxon>Alphaproteobacteria</taxon>
        <taxon>Hyphomicrobiales</taxon>
        <taxon>Nitrobacteraceae</taxon>
        <taxon>Bradyrhizobium</taxon>
    </lineage>
</organism>
<dbReference type="Gene3D" id="3.40.630.90">
    <property type="match status" value="1"/>
</dbReference>
<dbReference type="AlphaFoldDB" id="A0A1B1UEK2"/>
<proteinExistence type="predicted"/>
<dbReference type="InterPro" id="IPR052729">
    <property type="entry name" value="Acyl/Acetyltrans_Enzymes"/>
</dbReference>
<gene>
    <name evidence="2" type="ORF">LMTR13_13960</name>
</gene>
<dbReference type="Proteomes" id="UP000092839">
    <property type="component" value="Chromosome"/>
</dbReference>
<dbReference type="CDD" id="cd04301">
    <property type="entry name" value="NAT_SF"/>
    <property type="match status" value="1"/>
</dbReference>
<dbReference type="GO" id="GO:0016747">
    <property type="term" value="F:acyltransferase activity, transferring groups other than amino-acyl groups"/>
    <property type="evidence" value="ECO:0007669"/>
    <property type="project" value="InterPro"/>
</dbReference>
<dbReference type="OrthoDB" id="8453373at2"/>
<name>A0A1B1UEK2_9BRAD</name>
<dbReference type="RefSeq" id="WP_065728384.1">
    <property type="nucleotide sequence ID" value="NZ_CP016428.1"/>
</dbReference>
<reference evidence="2 3" key="1">
    <citation type="submission" date="2016-07" db="EMBL/GenBank/DDBJ databases">
        <title>Complete genome sequence of Bradyrhizobium icense LMTR 13T, a potential inoculant strain isolated from lima bean (Phaseolus lunatus) in Peru.</title>
        <authorList>
            <person name="Ormeno-Orrillo E."/>
            <person name="Duran D."/>
            <person name="Rogel M.A."/>
            <person name="Rey L."/>
            <person name="Imperial J."/>
            <person name="Ruiz-Argueso T."/>
            <person name="Martinez-Romero E."/>
        </authorList>
    </citation>
    <scope>NUCLEOTIDE SEQUENCE [LARGE SCALE GENOMIC DNA]</scope>
    <source>
        <strain evidence="2 3">LMTR 13</strain>
    </source>
</reference>
<dbReference type="SUPFAM" id="SSF55729">
    <property type="entry name" value="Acyl-CoA N-acyltransferases (Nat)"/>
    <property type="match status" value="1"/>
</dbReference>
<accession>A0A1B1UEK2</accession>
<evidence type="ECO:0000313" key="2">
    <source>
        <dbReference type="EMBL" id="ANW01116.1"/>
    </source>
</evidence>
<dbReference type="PANTHER" id="PTHR47237">
    <property type="entry name" value="SLL0310 PROTEIN"/>
    <property type="match status" value="1"/>
</dbReference>
<dbReference type="PANTHER" id="PTHR47237:SF2">
    <property type="entry name" value="BLL4206 PROTEIN"/>
    <property type="match status" value="1"/>
</dbReference>
<dbReference type="Pfam" id="PF18014">
    <property type="entry name" value="Acetyltransf_18"/>
    <property type="match status" value="1"/>
</dbReference>
<protein>
    <submittedName>
        <fullName evidence="2">GNAT family acetyltransferase</fullName>
    </submittedName>
</protein>
<dbReference type="STRING" id="1274631.LMTR13_13960"/>
<feature type="domain" description="N-acetyltransferase" evidence="1">
    <location>
        <begin position="6"/>
        <end position="138"/>
    </location>
</feature>
<dbReference type="PROSITE" id="PS51186">
    <property type="entry name" value="GNAT"/>
    <property type="match status" value="1"/>
</dbReference>
<keyword evidence="3" id="KW-1185">Reference proteome</keyword>
<dbReference type="Gene3D" id="3.40.630.30">
    <property type="match status" value="1"/>
</dbReference>
<dbReference type="Pfam" id="PF00583">
    <property type="entry name" value="Acetyltransf_1"/>
    <property type="match status" value="1"/>
</dbReference>
<evidence type="ECO:0000313" key="3">
    <source>
        <dbReference type="Proteomes" id="UP000092839"/>
    </source>
</evidence>
<dbReference type="InterPro" id="IPR016181">
    <property type="entry name" value="Acyl_CoA_acyltransferase"/>
</dbReference>
<dbReference type="KEGG" id="bic:LMTR13_13960"/>
<evidence type="ECO:0000259" key="1">
    <source>
        <dbReference type="PROSITE" id="PS51186"/>
    </source>
</evidence>
<dbReference type="InterPro" id="IPR000182">
    <property type="entry name" value="GNAT_dom"/>
</dbReference>
<sequence>MRTDEIDLVMFGPEHIDGAVSLSQQAQWPHRREDWQMMLALSDGTVVLDANGRVVGTILLTRFGQDCAAINMVIVDEAMRGHGLGRKLMERAFAFAGGRPLRLFATAEGLPLYRKLGFAECGTIRQHQGEVRLVATSRGVVFATADEIAAIKRLDRDAFGADRGALIDRLASAGKFAVVRRDGVVTGYAALRAFGRGEVIGPIVATSADEAKTLIAFFAASRTGAFLRIDTDSDSGLADWLEKIGLQHVGGGIAMSNHAPKKPDHTQVRTFALASQALG</sequence>